<sequence>MCGISGVRGMMPLFGNTMLTSEATRDFQGKERKARANLKKCLASALSKDLNRLLLEENEADITFCVGSRTFRAHRAVLLARAPHLLQDASPGSDIIHPKNLEPVELKNFLLITPVLIPAFLNRLSGRHSAA</sequence>
<evidence type="ECO:0000313" key="2">
    <source>
        <dbReference type="EMBL" id="KAG9341507.1"/>
    </source>
</evidence>
<evidence type="ECO:0000259" key="1">
    <source>
        <dbReference type="Pfam" id="PF00651"/>
    </source>
</evidence>
<keyword evidence="3" id="KW-1185">Reference proteome</keyword>
<dbReference type="OrthoDB" id="409642at2759"/>
<dbReference type="EMBL" id="JAFBMS010000034">
    <property type="protein sequence ID" value="KAG9341507.1"/>
    <property type="molecule type" value="Genomic_DNA"/>
</dbReference>
<accession>A0A8T2NYN8</accession>
<feature type="domain" description="BTB" evidence="1">
    <location>
        <begin position="50"/>
        <end position="109"/>
    </location>
</feature>
<name>A0A8T2NYN8_9TELE</name>
<dbReference type="Proteomes" id="UP000824540">
    <property type="component" value="Unassembled WGS sequence"/>
</dbReference>
<evidence type="ECO:0000313" key="3">
    <source>
        <dbReference type="Proteomes" id="UP000824540"/>
    </source>
</evidence>
<dbReference type="InterPro" id="IPR011333">
    <property type="entry name" value="SKP1/BTB/POZ_sf"/>
</dbReference>
<proteinExistence type="predicted"/>
<dbReference type="InterPro" id="IPR000210">
    <property type="entry name" value="BTB/POZ_dom"/>
</dbReference>
<reference evidence="2" key="1">
    <citation type="thesis" date="2021" institute="BYU ScholarsArchive" country="Provo, UT, USA">
        <title>Applications of and Algorithms for Genome Assembly and Genomic Analyses with an Emphasis on Marine Teleosts.</title>
        <authorList>
            <person name="Pickett B.D."/>
        </authorList>
    </citation>
    <scope>NUCLEOTIDE SEQUENCE</scope>
    <source>
        <strain evidence="2">HI-2016</strain>
    </source>
</reference>
<gene>
    <name evidence="2" type="ORF">JZ751_019012</name>
</gene>
<organism evidence="2 3">
    <name type="scientific">Albula glossodonta</name>
    <name type="common">roundjaw bonefish</name>
    <dbReference type="NCBI Taxonomy" id="121402"/>
    <lineage>
        <taxon>Eukaryota</taxon>
        <taxon>Metazoa</taxon>
        <taxon>Chordata</taxon>
        <taxon>Craniata</taxon>
        <taxon>Vertebrata</taxon>
        <taxon>Euteleostomi</taxon>
        <taxon>Actinopterygii</taxon>
        <taxon>Neopterygii</taxon>
        <taxon>Teleostei</taxon>
        <taxon>Albuliformes</taxon>
        <taxon>Albulidae</taxon>
        <taxon>Albula</taxon>
    </lineage>
</organism>
<dbReference type="SUPFAM" id="SSF54695">
    <property type="entry name" value="POZ domain"/>
    <property type="match status" value="1"/>
</dbReference>
<protein>
    <recommendedName>
        <fullName evidence="1">BTB domain-containing protein</fullName>
    </recommendedName>
</protein>
<dbReference type="Pfam" id="PF00651">
    <property type="entry name" value="BTB"/>
    <property type="match status" value="1"/>
</dbReference>
<dbReference type="AlphaFoldDB" id="A0A8T2NYN8"/>
<comment type="caution">
    <text evidence="2">The sequence shown here is derived from an EMBL/GenBank/DDBJ whole genome shotgun (WGS) entry which is preliminary data.</text>
</comment>
<dbReference type="Gene3D" id="3.30.710.10">
    <property type="entry name" value="Potassium Channel Kv1.1, Chain A"/>
    <property type="match status" value="1"/>
</dbReference>